<name>A0A143BMH9_9BACT</name>
<sequence length="104" mass="11587">MAPVPRPAHTPANPDERRRLRRIDRADWGRLYLSPADEGIDIRLRDLSLDGVSLYIGQPLTVGQRLRVTAARFDAVLDIVGCWARANIWVASGRFVTVDLSGAH</sequence>
<dbReference type="Proteomes" id="UP000076404">
    <property type="component" value="Chromosome"/>
</dbReference>
<dbReference type="AlphaFoldDB" id="A0A143BMH9"/>
<reference evidence="1 2" key="1">
    <citation type="journal article" date="2014" name="Proc. Natl. Acad. Sci. U.S.A.">
        <title>Functional type 2 photosynthetic reaction centers found in the rare bacterial phylum Gemmatimonadetes.</title>
        <authorList>
            <person name="Zeng Y."/>
            <person name="Feng F."/>
            <person name="Medova H."/>
            <person name="Dean J."/>
            <person name="Koblizek M."/>
        </authorList>
    </citation>
    <scope>NUCLEOTIDE SEQUENCE [LARGE SCALE GENOMIC DNA]</scope>
    <source>
        <strain evidence="1 2">AP64</strain>
    </source>
</reference>
<dbReference type="SUPFAM" id="SSF141371">
    <property type="entry name" value="PilZ domain-like"/>
    <property type="match status" value="1"/>
</dbReference>
<dbReference type="KEGG" id="gph:GEMMAAP_18375"/>
<dbReference type="EMBL" id="CP011454">
    <property type="protein sequence ID" value="AMW06218.1"/>
    <property type="molecule type" value="Genomic_DNA"/>
</dbReference>
<reference evidence="1 2" key="2">
    <citation type="journal article" date="2016" name="Environ. Microbiol. Rep.">
        <title>Metagenomic evidence for the presence of phototrophic Gemmatimonadetes bacteria in diverse environments.</title>
        <authorList>
            <person name="Zeng Y."/>
            <person name="Baumbach J."/>
            <person name="Barbosa E.G."/>
            <person name="Azevedo V."/>
            <person name="Zhang C."/>
            <person name="Koblizek M."/>
        </authorList>
    </citation>
    <scope>NUCLEOTIDE SEQUENCE [LARGE SCALE GENOMIC DNA]</scope>
    <source>
        <strain evidence="1 2">AP64</strain>
    </source>
</reference>
<protein>
    <recommendedName>
        <fullName evidence="3">PilZ domain-containing protein</fullName>
    </recommendedName>
</protein>
<dbReference type="eggNOG" id="COG0484">
    <property type="taxonomic scope" value="Bacteria"/>
</dbReference>
<accession>A0A143BMH9</accession>
<organism evidence="1 2">
    <name type="scientific">Gemmatimonas phototrophica</name>
    <dbReference type="NCBI Taxonomy" id="1379270"/>
    <lineage>
        <taxon>Bacteria</taxon>
        <taxon>Pseudomonadati</taxon>
        <taxon>Gemmatimonadota</taxon>
        <taxon>Gemmatimonadia</taxon>
        <taxon>Gemmatimonadales</taxon>
        <taxon>Gemmatimonadaceae</taxon>
        <taxon>Gemmatimonas</taxon>
    </lineage>
</organism>
<keyword evidence="2" id="KW-1185">Reference proteome</keyword>
<gene>
    <name evidence="1" type="ORF">GEMMAAP_18375</name>
</gene>
<proteinExistence type="predicted"/>
<evidence type="ECO:0008006" key="3">
    <source>
        <dbReference type="Google" id="ProtNLM"/>
    </source>
</evidence>
<evidence type="ECO:0000313" key="2">
    <source>
        <dbReference type="Proteomes" id="UP000076404"/>
    </source>
</evidence>
<evidence type="ECO:0000313" key="1">
    <source>
        <dbReference type="EMBL" id="AMW06218.1"/>
    </source>
</evidence>